<proteinExistence type="predicted"/>
<evidence type="ECO:0000313" key="2">
    <source>
        <dbReference type="EMBL" id="KAG1772232.1"/>
    </source>
</evidence>
<evidence type="ECO:0000256" key="1">
    <source>
        <dbReference type="SAM" id="MobiDB-lite"/>
    </source>
</evidence>
<feature type="compositionally biased region" description="Basic residues" evidence="1">
    <location>
        <begin position="1"/>
        <end position="11"/>
    </location>
</feature>
<dbReference type="Gene3D" id="3.60.130.30">
    <property type="match status" value="1"/>
</dbReference>
<reference evidence="2" key="1">
    <citation type="journal article" date="2020" name="New Phytol.">
        <title>Comparative genomics reveals dynamic genome evolution in host specialist ectomycorrhizal fungi.</title>
        <authorList>
            <person name="Lofgren L.A."/>
            <person name="Nguyen N.H."/>
            <person name="Vilgalys R."/>
            <person name="Ruytinx J."/>
            <person name="Liao H.L."/>
            <person name="Branco S."/>
            <person name="Kuo A."/>
            <person name="LaButti K."/>
            <person name="Lipzen A."/>
            <person name="Andreopoulos W."/>
            <person name="Pangilinan J."/>
            <person name="Riley R."/>
            <person name="Hundley H."/>
            <person name="Na H."/>
            <person name="Barry K."/>
            <person name="Grigoriev I.V."/>
            <person name="Stajich J.E."/>
            <person name="Kennedy P.G."/>
        </authorList>
    </citation>
    <scope>NUCLEOTIDE SEQUENCE</scope>
    <source>
        <strain evidence="2">DOB743</strain>
    </source>
</reference>
<name>A0A9P7CZ67_9AGAM</name>
<protein>
    <submittedName>
        <fullName evidence="2">Uncharacterized protein</fullName>
    </submittedName>
</protein>
<sequence>MAGRKSRKSRRAVTEANEVAKHASMLTGTAKTQLLAATSVPLPKRRYGPAKQRKQSMLQRTAAHICNYWLQTAPTFRIPGVKIEQLAERSKPSKADKSHATKVMDEMADWESDAFSAKKRRQTNAVKLAFDGIPPDIAEDALYASQVLHHFLRPHKSKKDGRHDFADFLMRYKREGEVEADEDKGKDLDLRDKDEDEDQDDEDQDQGADEDWEDAPTKFSHAGLEYEFANEYENSECTGVSHLVHSWQMQGHHGKAQMELTAPKVEESPLKPSADMFRNAQVALAVRWYMKRTSKLALALKEMFKVAYPDEFNIYEKAFEAGVWEVADPGPWLGRAIVWKLNVLPHRDGLDGGPTAIFCLGHFSGGEAYLTDLKLKLWYRPGDVLIFRAGDLYHAVGPWKAEGGVTARGITPGRVGNVFFSPAHSLRALKGKSAGWMKSTAGGALPSSES</sequence>
<feature type="region of interest" description="Disordered" evidence="1">
    <location>
        <begin position="177"/>
        <end position="215"/>
    </location>
</feature>
<evidence type="ECO:0000313" key="3">
    <source>
        <dbReference type="Proteomes" id="UP000714275"/>
    </source>
</evidence>
<dbReference type="AlphaFoldDB" id="A0A9P7CZ67"/>
<dbReference type="Proteomes" id="UP000714275">
    <property type="component" value="Unassembled WGS sequence"/>
</dbReference>
<feature type="compositionally biased region" description="Basic and acidic residues" evidence="1">
    <location>
        <begin position="177"/>
        <end position="193"/>
    </location>
</feature>
<organism evidence="2 3">
    <name type="scientific">Suillus placidus</name>
    <dbReference type="NCBI Taxonomy" id="48579"/>
    <lineage>
        <taxon>Eukaryota</taxon>
        <taxon>Fungi</taxon>
        <taxon>Dikarya</taxon>
        <taxon>Basidiomycota</taxon>
        <taxon>Agaricomycotina</taxon>
        <taxon>Agaricomycetes</taxon>
        <taxon>Agaricomycetidae</taxon>
        <taxon>Boletales</taxon>
        <taxon>Suillineae</taxon>
        <taxon>Suillaceae</taxon>
        <taxon>Suillus</taxon>
    </lineage>
</organism>
<dbReference type="OrthoDB" id="2658103at2759"/>
<feature type="region of interest" description="Disordered" evidence="1">
    <location>
        <begin position="1"/>
        <end position="20"/>
    </location>
</feature>
<keyword evidence="3" id="KW-1185">Reference proteome</keyword>
<dbReference type="EMBL" id="JABBWD010000054">
    <property type="protein sequence ID" value="KAG1772232.1"/>
    <property type="molecule type" value="Genomic_DNA"/>
</dbReference>
<feature type="compositionally biased region" description="Acidic residues" evidence="1">
    <location>
        <begin position="194"/>
        <end position="214"/>
    </location>
</feature>
<accession>A0A9P7CZ67</accession>
<comment type="caution">
    <text evidence="2">The sequence shown here is derived from an EMBL/GenBank/DDBJ whole genome shotgun (WGS) entry which is preliminary data.</text>
</comment>
<gene>
    <name evidence="2" type="ORF">EV702DRAFT_1048697</name>
</gene>